<dbReference type="Proteomes" id="UP000317078">
    <property type="component" value="Unassembled WGS sequence"/>
</dbReference>
<keyword evidence="3 6" id="KW-0812">Transmembrane</keyword>
<organism evidence="7 8">
    <name type="scientific">Muricoccus nepalensis</name>
    <dbReference type="NCBI Taxonomy" id="1854500"/>
    <lineage>
        <taxon>Bacteria</taxon>
        <taxon>Pseudomonadati</taxon>
        <taxon>Pseudomonadota</taxon>
        <taxon>Alphaproteobacteria</taxon>
        <taxon>Acetobacterales</taxon>
        <taxon>Roseomonadaceae</taxon>
        <taxon>Muricoccus</taxon>
    </lineage>
</organism>
<reference evidence="7 8" key="1">
    <citation type="journal article" date="2019" name="Environ. Microbiol.">
        <title>Species interactions and distinct microbial communities in high Arctic permafrost affected cryosols are associated with the CH4 and CO2 gas fluxes.</title>
        <authorList>
            <person name="Altshuler I."/>
            <person name="Hamel J."/>
            <person name="Turney S."/>
            <person name="Magnuson E."/>
            <person name="Levesque R."/>
            <person name="Greer C."/>
            <person name="Whyte L.G."/>
        </authorList>
    </citation>
    <scope>NUCLEOTIDE SEQUENCE [LARGE SCALE GENOMIC DNA]</scope>
    <source>
        <strain evidence="7 8">S9.3B</strain>
    </source>
</reference>
<dbReference type="PANTHER" id="PTHR30086:SF20">
    <property type="entry name" value="ARGININE EXPORTER PROTEIN ARGO-RELATED"/>
    <property type="match status" value="1"/>
</dbReference>
<dbReference type="Pfam" id="PF01810">
    <property type="entry name" value="LysE"/>
    <property type="match status" value="1"/>
</dbReference>
<feature type="transmembrane region" description="Helical" evidence="6">
    <location>
        <begin position="76"/>
        <end position="97"/>
    </location>
</feature>
<feature type="transmembrane region" description="Helical" evidence="6">
    <location>
        <begin position="185"/>
        <end position="206"/>
    </location>
</feature>
<evidence type="ECO:0000256" key="4">
    <source>
        <dbReference type="ARBA" id="ARBA00022989"/>
    </source>
</evidence>
<dbReference type="PIRSF" id="PIRSF006324">
    <property type="entry name" value="LeuE"/>
    <property type="match status" value="1"/>
</dbReference>
<dbReference type="AlphaFoldDB" id="A0A502FR59"/>
<keyword evidence="8" id="KW-1185">Reference proteome</keyword>
<name>A0A502FR59_9PROT</name>
<comment type="subcellular location">
    <subcellularLocation>
        <location evidence="1">Cell membrane</location>
        <topology evidence="1">Multi-pass membrane protein</topology>
    </subcellularLocation>
</comment>
<feature type="transmembrane region" description="Helical" evidence="6">
    <location>
        <begin position="151"/>
        <end position="173"/>
    </location>
</feature>
<evidence type="ECO:0000256" key="6">
    <source>
        <dbReference type="SAM" id="Phobius"/>
    </source>
</evidence>
<evidence type="ECO:0000313" key="7">
    <source>
        <dbReference type="EMBL" id="TPG51879.1"/>
    </source>
</evidence>
<evidence type="ECO:0000256" key="5">
    <source>
        <dbReference type="ARBA" id="ARBA00023136"/>
    </source>
</evidence>
<comment type="caution">
    <text evidence="7">The sequence shown here is derived from an EMBL/GenBank/DDBJ whole genome shotgun (WGS) entry which is preliminary data.</text>
</comment>
<dbReference type="InterPro" id="IPR001123">
    <property type="entry name" value="LeuE-type"/>
</dbReference>
<gene>
    <name evidence="7" type="ORF">EAH89_19160</name>
</gene>
<keyword evidence="5 6" id="KW-0472">Membrane</keyword>
<dbReference type="EMBL" id="RCZP01000023">
    <property type="protein sequence ID" value="TPG51879.1"/>
    <property type="molecule type" value="Genomic_DNA"/>
</dbReference>
<evidence type="ECO:0000256" key="3">
    <source>
        <dbReference type="ARBA" id="ARBA00022692"/>
    </source>
</evidence>
<evidence type="ECO:0000256" key="2">
    <source>
        <dbReference type="ARBA" id="ARBA00022475"/>
    </source>
</evidence>
<dbReference type="OrthoDB" id="9807053at2"/>
<evidence type="ECO:0000256" key="1">
    <source>
        <dbReference type="ARBA" id="ARBA00004651"/>
    </source>
</evidence>
<sequence>MPVDPALLLACLLASVVVALSPGPDMMFVLGQTLSGGARRGWAAAAGIWCGAMVHLTAAALGVAALIAAEPALFTVLRLAGAAYLLWLGAGALRAAWEGAPVGLPSATAPRRVVLQGMLTNLTNPKVALFFLAFLPQFVAPDRAAPWVQMLLLGPLLPLLSVPVFAALILGAGRASARLARSARAARWLHGAAGVIFLGLGARLLAQRS</sequence>
<feature type="transmembrane region" description="Helical" evidence="6">
    <location>
        <begin position="43"/>
        <end position="69"/>
    </location>
</feature>
<keyword evidence="2" id="KW-1003">Cell membrane</keyword>
<proteinExistence type="predicted"/>
<dbReference type="RefSeq" id="WP_140885347.1">
    <property type="nucleotide sequence ID" value="NZ_RCZP01000023.1"/>
</dbReference>
<evidence type="ECO:0000313" key="8">
    <source>
        <dbReference type="Proteomes" id="UP000317078"/>
    </source>
</evidence>
<accession>A0A502FR59</accession>
<dbReference type="PANTHER" id="PTHR30086">
    <property type="entry name" value="ARGININE EXPORTER PROTEIN ARGO"/>
    <property type="match status" value="1"/>
</dbReference>
<dbReference type="GO" id="GO:0005886">
    <property type="term" value="C:plasma membrane"/>
    <property type="evidence" value="ECO:0007669"/>
    <property type="project" value="UniProtKB-SubCell"/>
</dbReference>
<keyword evidence="4 6" id="KW-1133">Transmembrane helix</keyword>
<dbReference type="GO" id="GO:0015171">
    <property type="term" value="F:amino acid transmembrane transporter activity"/>
    <property type="evidence" value="ECO:0007669"/>
    <property type="project" value="TreeGrafter"/>
</dbReference>
<protein>
    <submittedName>
        <fullName evidence="7">LysE family translocator</fullName>
    </submittedName>
</protein>